<dbReference type="Proteomes" id="UP001165960">
    <property type="component" value="Unassembled WGS sequence"/>
</dbReference>
<name>A0ACC2TH38_9FUNG</name>
<accession>A0ACC2TH38</accession>
<evidence type="ECO:0000313" key="1">
    <source>
        <dbReference type="EMBL" id="KAJ9073889.1"/>
    </source>
</evidence>
<sequence length="73" mass="7661">MKPSVVALICPEANASMPALIAEAKRAEKNTNREYAACSSNCSSNGNSRDNSNGHKRQNTNCGGESPTKSTCS</sequence>
<keyword evidence="2" id="KW-1185">Reference proteome</keyword>
<dbReference type="EMBL" id="QTSX02002881">
    <property type="protein sequence ID" value="KAJ9073889.1"/>
    <property type="molecule type" value="Genomic_DNA"/>
</dbReference>
<evidence type="ECO:0000313" key="2">
    <source>
        <dbReference type="Proteomes" id="UP001165960"/>
    </source>
</evidence>
<gene>
    <name evidence="1" type="ORF">DSO57_1011780</name>
</gene>
<reference evidence="1" key="1">
    <citation type="submission" date="2022-04" db="EMBL/GenBank/DDBJ databases">
        <title>Genome of the entomopathogenic fungus Entomophthora muscae.</title>
        <authorList>
            <person name="Elya C."/>
            <person name="Lovett B.R."/>
            <person name="Lee E."/>
            <person name="Macias A.M."/>
            <person name="Hajek A.E."/>
            <person name="De Bivort B.L."/>
            <person name="Kasson M.T."/>
            <person name="De Fine Licht H.H."/>
            <person name="Stajich J.E."/>
        </authorList>
    </citation>
    <scope>NUCLEOTIDE SEQUENCE</scope>
    <source>
        <strain evidence="1">Berkeley</strain>
    </source>
</reference>
<proteinExistence type="predicted"/>
<comment type="caution">
    <text evidence="1">The sequence shown here is derived from an EMBL/GenBank/DDBJ whole genome shotgun (WGS) entry which is preliminary data.</text>
</comment>
<organism evidence="1 2">
    <name type="scientific">Entomophthora muscae</name>
    <dbReference type="NCBI Taxonomy" id="34485"/>
    <lineage>
        <taxon>Eukaryota</taxon>
        <taxon>Fungi</taxon>
        <taxon>Fungi incertae sedis</taxon>
        <taxon>Zoopagomycota</taxon>
        <taxon>Entomophthoromycotina</taxon>
        <taxon>Entomophthoromycetes</taxon>
        <taxon>Entomophthorales</taxon>
        <taxon>Entomophthoraceae</taxon>
        <taxon>Entomophthora</taxon>
    </lineage>
</organism>
<protein>
    <submittedName>
        <fullName evidence="1">Uncharacterized protein</fullName>
    </submittedName>
</protein>